<evidence type="ECO:0000256" key="2">
    <source>
        <dbReference type="ARBA" id="ARBA00022723"/>
    </source>
</evidence>
<keyword evidence="6" id="KW-1133">Transmembrane helix</keyword>
<evidence type="ECO:0000313" key="8">
    <source>
        <dbReference type="Proteomes" id="UP001206925"/>
    </source>
</evidence>
<keyword evidence="6" id="KW-0812">Transmembrane</keyword>
<keyword evidence="8" id="KW-1185">Reference proteome</keyword>
<name>A0AAD5G639_AMBAR</name>
<sequence length="89" mass="9219">MADFQIRLLLNVAFRVFTAFITCTVGALTGIITGAIKGQRMETGIVRGAGVGAVSGAIIALQVVDMIANGEPFSKGRQESASIGFVCLT</sequence>
<dbReference type="EMBL" id="JAMZMK010010819">
    <property type="protein sequence ID" value="KAI7730270.1"/>
    <property type="molecule type" value="Genomic_DNA"/>
</dbReference>
<evidence type="ECO:0000256" key="5">
    <source>
        <dbReference type="ARBA" id="ARBA00023136"/>
    </source>
</evidence>
<keyword evidence="4" id="KW-0862">Zinc</keyword>
<keyword evidence="3" id="KW-0863">Zinc-finger</keyword>
<evidence type="ECO:0000256" key="3">
    <source>
        <dbReference type="ARBA" id="ARBA00022771"/>
    </source>
</evidence>
<keyword evidence="2" id="KW-0479">Metal-binding</keyword>
<proteinExistence type="predicted"/>
<dbReference type="GO" id="GO:0008270">
    <property type="term" value="F:zinc ion binding"/>
    <property type="evidence" value="ECO:0007669"/>
    <property type="project" value="UniProtKB-KW"/>
</dbReference>
<accession>A0AAD5G639</accession>
<protein>
    <submittedName>
        <fullName evidence="7">Uncharacterized protein</fullName>
    </submittedName>
</protein>
<dbReference type="PANTHER" id="PTHR46151">
    <property type="entry name" value="NEP1-INTERACTING PROTEIN-LIKE 2"/>
    <property type="match status" value="1"/>
</dbReference>
<feature type="transmembrane region" description="Helical" evidence="6">
    <location>
        <begin position="48"/>
        <end position="68"/>
    </location>
</feature>
<evidence type="ECO:0000256" key="1">
    <source>
        <dbReference type="ARBA" id="ARBA00004370"/>
    </source>
</evidence>
<dbReference type="AlphaFoldDB" id="A0AAD5G639"/>
<evidence type="ECO:0000256" key="4">
    <source>
        <dbReference type="ARBA" id="ARBA00022833"/>
    </source>
</evidence>
<dbReference type="PANTHER" id="PTHR46151:SF12">
    <property type="entry name" value="RING_U-BOX SUPERFAMILY PROTEIN"/>
    <property type="match status" value="1"/>
</dbReference>
<gene>
    <name evidence="7" type="ORF">M8C21_020462</name>
</gene>
<comment type="subcellular location">
    <subcellularLocation>
        <location evidence="1">Membrane</location>
    </subcellularLocation>
</comment>
<feature type="transmembrane region" description="Helical" evidence="6">
    <location>
        <begin position="12"/>
        <end position="36"/>
    </location>
</feature>
<dbReference type="GO" id="GO:0016020">
    <property type="term" value="C:membrane"/>
    <property type="evidence" value="ECO:0007669"/>
    <property type="project" value="UniProtKB-SubCell"/>
</dbReference>
<evidence type="ECO:0000313" key="7">
    <source>
        <dbReference type="EMBL" id="KAI7730270.1"/>
    </source>
</evidence>
<dbReference type="Proteomes" id="UP001206925">
    <property type="component" value="Unassembled WGS sequence"/>
</dbReference>
<evidence type="ECO:0000256" key="6">
    <source>
        <dbReference type="SAM" id="Phobius"/>
    </source>
</evidence>
<organism evidence="7 8">
    <name type="scientific">Ambrosia artemisiifolia</name>
    <name type="common">Common ragweed</name>
    <dbReference type="NCBI Taxonomy" id="4212"/>
    <lineage>
        <taxon>Eukaryota</taxon>
        <taxon>Viridiplantae</taxon>
        <taxon>Streptophyta</taxon>
        <taxon>Embryophyta</taxon>
        <taxon>Tracheophyta</taxon>
        <taxon>Spermatophyta</taxon>
        <taxon>Magnoliopsida</taxon>
        <taxon>eudicotyledons</taxon>
        <taxon>Gunneridae</taxon>
        <taxon>Pentapetalae</taxon>
        <taxon>asterids</taxon>
        <taxon>campanulids</taxon>
        <taxon>Asterales</taxon>
        <taxon>Asteraceae</taxon>
        <taxon>Asteroideae</taxon>
        <taxon>Heliantheae alliance</taxon>
        <taxon>Heliantheae</taxon>
        <taxon>Ambrosia</taxon>
    </lineage>
</organism>
<keyword evidence="5 6" id="KW-0472">Membrane</keyword>
<comment type="caution">
    <text evidence="7">The sequence shown here is derived from an EMBL/GenBank/DDBJ whole genome shotgun (WGS) entry which is preliminary data.</text>
</comment>
<reference evidence="7" key="1">
    <citation type="submission" date="2022-06" db="EMBL/GenBank/DDBJ databases">
        <title>Uncovering the hologenomic basis of an extraordinary plant invasion.</title>
        <authorList>
            <person name="Bieker V.C."/>
            <person name="Martin M.D."/>
            <person name="Gilbert T."/>
            <person name="Hodgins K."/>
            <person name="Battlay P."/>
            <person name="Petersen B."/>
            <person name="Wilson J."/>
        </authorList>
    </citation>
    <scope>NUCLEOTIDE SEQUENCE</scope>
    <source>
        <strain evidence="7">AA19_3_7</strain>
        <tissue evidence="7">Leaf</tissue>
    </source>
</reference>